<evidence type="ECO:0000313" key="4">
    <source>
        <dbReference type="Proteomes" id="UP000275232"/>
    </source>
</evidence>
<name>A0A3N5DSK4_9SPHN</name>
<dbReference type="EMBL" id="RPFZ01000001">
    <property type="protein sequence ID" value="RPF72221.1"/>
    <property type="molecule type" value="Genomic_DNA"/>
</dbReference>
<comment type="caution">
    <text evidence="3">The sequence shown here is derived from an EMBL/GenBank/DDBJ whole genome shotgun (WGS) entry which is preliminary data.</text>
</comment>
<dbReference type="RefSeq" id="WP_123881426.1">
    <property type="nucleotide sequence ID" value="NZ_RPFZ01000001.1"/>
</dbReference>
<evidence type="ECO:0000256" key="1">
    <source>
        <dbReference type="ARBA" id="ARBA00006484"/>
    </source>
</evidence>
<proteinExistence type="inferred from homology"/>
<dbReference type="CDD" id="cd05233">
    <property type="entry name" value="SDR_c"/>
    <property type="match status" value="1"/>
</dbReference>
<dbReference type="GO" id="GO:0016491">
    <property type="term" value="F:oxidoreductase activity"/>
    <property type="evidence" value="ECO:0007669"/>
    <property type="project" value="UniProtKB-KW"/>
</dbReference>
<dbReference type="Gene3D" id="3.40.50.720">
    <property type="entry name" value="NAD(P)-binding Rossmann-like Domain"/>
    <property type="match status" value="1"/>
</dbReference>
<accession>A0A3N5DSK4</accession>
<evidence type="ECO:0000256" key="2">
    <source>
        <dbReference type="ARBA" id="ARBA00023002"/>
    </source>
</evidence>
<dbReference type="InterPro" id="IPR002347">
    <property type="entry name" value="SDR_fam"/>
</dbReference>
<dbReference type="PANTHER" id="PTHR43669:SF3">
    <property type="entry name" value="ALCOHOL DEHYDROGENASE, PUTATIVE (AFU_ORTHOLOGUE AFUA_3G03445)-RELATED"/>
    <property type="match status" value="1"/>
</dbReference>
<dbReference type="PROSITE" id="PS00061">
    <property type="entry name" value="ADH_SHORT"/>
    <property type="match status" value="1"/>
</dbReference>
<dbReference type="OrthoDB" id="658698at2"/>
<dbReference type="PANTHER" id="PTHR43669">
    <property type="entry name" value="5-KETO-D-GLUCONATE 5-REDUCTASE"/>
    <property type="match status" value="1"/>
</dbReference>
<dbReference type="SUPFAM" id="SSF51735">
    <property type="entry name" value="NAD(P)-binding Rossmann-fold domains"/>
    <property type="match status" value="1"/>
</dbReference>
<protein>
    <submittedName>
        <fullName evidence="3">SDR family oxidoreductase</fullName>
    </submittedName>
</protein>
<dbReference type="InterPro" id="IPR020904">
    <property type="entry name" value="Sc_DH/Rdtase_CS"/>
</dbReference>
<keyword evidence="2" id="KW-0560">Oxidoreductase</keyword>
<comment type="similarity">
    <text evidence="1">Belongs to the short-chain dehydrogenases/reductases (SDR) family.</text>
</comment>
<dbReference type="Proteomes" id="UP000275232">
    <property type="component" value="Unassembled WGS sequence"/>
</dbReference>
<organism evidence="3 4">
    <name type="scientific">Aurantiacibacter spongiae</name>
    <dbReference type="NCBI Taxonomy" id="2488860"/>
    <lineage>
        <taxon>Bacteria</taxon>
        <taxon>Pseudomonadati</taxon>
        <taxon>Pseudomonadota</taxon>
        <taxon>Alphaproteobacteria</taxon>
        <taxon>Sphingomonadales</taxon>
        <taxon>Erythrobacteraceae</taxon>
        <taxon>Aurantiacibacter</taxon>
    </lineage>
</organism>
<reference evidence="3 4" key="1">
    <citation type="submission" date="2018-11" db="EMBL/GenBank/DDBJ databases">
        <title>Erythrobacter spongiae sp. nov., isolated from a marine sponge.</title>
        <authorList>
            <person name="Zhuang L."/>
            <person name="Luo L."/>
        </authorList>
    </citation>
    <scope>NUCLEOTIDE SEQUENCE [LARGE SCALE GENOMIC DNA]</scope>
    <source>
        <strain evidence="3 4">HN-E23</strain>
    </source>
</reference>
<dbReference type="PRINTS" id="PR00081">
    <property type="entry name" value="GDHRDH"/>
</dbReference>
<keyword evidence="4" id="KW-1185">Reference proteome</keyword>
<dbReference type="InterPro" id="IPR036291">
    <property type="entry name" value="NAD(P)-bd_dom_sf"/>
</dbReference>
<dbReference type="AlphaFoldDB" id="A0A3N5DSK4"/>
<evidence type="ECO:0000313" key="3">
    <source>
        <dbReference type="EMBL" id="RPF72221.1"/>
    </source>
</evidence>
<sequence>MTDKSASDISDAHTARPSLKGRKAVVTGGTTGIGRAIAVLLASEGVEIFTCGRDERHLADGLARINAVGTGHGIACDLAEKGGLDRFFEKAKETLGDWDIAVLNAAIPAEGLDDMSEDDVRYALAADFTATVIGAHKAVDHLKDRGDIVVTGSYSTHKLGGGSTVYAGCKAGVHGFVEALRREVAQQGIKVGMVVPAKTGSDFMKPDMDRADQVEAIAGDDLLRAEDIAVAVHFMLTQPRRANVQEMVVVQRHTSA</sequence>
<dbReference type="Pfam" id="PF00106">
    <property type="entry name" value="adh_short"/>
    <property type="match status" value="1"/>
</dbReference>
<gene>
    <name evidence="3" type="ORF">EG799_11750</name>
</gene>